<comment type="caution">
    <text evidence="14">The sequence shown here is derived from an EMBL/GenBank/DDBJ whole genome shotgun (WGS) entry which is preliminary data.</text>
</comment>
<evidence type="ECO:0000313" key="15">
    <source>
        <dbReference type="Proteomes" id="UP001174909"/>
    </source>
</evidence>
<evidence type="ECO:0000259" key="13">
    <source>
        <dbReference type="PROSITE" id="PS51352"/>
    </source>
</evidence>
<dbReference type="NCBIfam" id="TIGR01126">
    <property type="entry name" value="pdi_dom"/>
    <property type="match status" value="1"/>
</dbReference>
<dbReference type="CDD" id="cd02961">
    <property type="entry name" value="PDI_a_family"/>
    <property type="match status" value="1"/>
</dbReference>
<dbReference type="EMBL" id="CASHTH010001248">
    <property type="protein sequence ID" value="CAI8013230.1"/>
    <property type="molecule type" value="Genomic_DNA"/>
</dbReference>
<reference evidence="14" key="1">
    <citation type="submission" date="2023-03" db="EMBL/GenBank/DDBJ databases">
        <authorList>
            <person name="Steffen K."/>
            <person name="Cardenas P."/>
        </authorList>
    </citation>
    <scope>NUCLEOTIDE SEQUENCE</scope>
</reference>
<dbReference type="Proteomes" id="UP001174909">
    <property type="component" value="Unassembled WGS sequence"/>
</dbReference>
<dbReference type="AlphaFoldDB" id="A0AA35RKJ0"/>
<dbReference type="FunFam" id="3.40.30.10:FF:000077">
    <property type="entry name" value="Protein disulfide-isomerase"/>
    <property type="match status" value="1"/>
</dbReference>
<evidence type="ECO:0000313" key="14">
    <source>
        <dbReference type="EMBL" id="CAI8013230.1"/>
    </source>
</evidence>
<keyword evidence="7" id="KW-0256">Endoplasmic reticulum</keyword>
<protein>
    <recommendedName>
        <fullName evidence="4">protein disulfide-isomerase</fullName>
        <ecNumber evidence="4">5.3.4.1</ecNumber>
    </recommendedName>
</protein>
<dbReference type="GO" id="GO:0003756">
    <property type="term" value="F:protein disulfide isomerase activity"/>
    <property type="evidence" value="ECO:0007669"/>
    <property type="project" value="UniProtKB-EC"/>
</dbReference>
<evidence type="ECO:0000256" key="3">
    <source>
        <dbReference type="ARBA" id="ARBA00006347"/>
    </source>
</evidence>
<evidence type="ECO:0000256" key="10">
    <source>
        <dbReference type="ARBA" id="ARBA00023284"/>
    </source>
</evidence>
<evidence type="ECO:0000256" key="12">
    <source>
        <dbReference type="SAM" id="SignalP"/>
    </source>
</evidence>
<dbReference type="PANTHER" id="PTHR18929:SF132">
    <property type="entry name" value="PROTEIN DISULFIDE-ISOMERASE A3"/>
    <property type="match status" value="1"/>
</dbReference>
<evidence type="ECO:0000256" key="8">
    <source>
        <dbReference type="ARBA" id="ARBA00023157"/>
    </source>
</evidence>
<keyword evidence="10" id="KW-0676">Redox-active center</keyword>
<dbReference type="GO" id="GO:0006457">
    <property type="term" value="P:protein folding"/>
    <property type="evidence" value="ECO:0007669"/>
    <property type="project" value="TreeGrafter"/>
</dbReference>
<dbReference type="Gene3D" id="3.40.30.10">
    <property type="entry name" value="Glutaredoxin"/>
    <property type="match status" value="2"/>
</dbReference>
<dbReference type="GO" id="GO:0034976">
    <property type="term" value="P:response to endoplasmic reticulum stress"/>
    <property type="evidence" value="ECO:0007669"/>
    <property type="project" value="TreeGrafter"/>
</dbReference>
<evidence type="ECO:0000256" key="11">
    <source>
        <dbReference type="RuleBase" id="RU004208"/>
    </source>
</evidence>
<proteinExistence type="inferred from homology"/>
<dbReference type="InterPro" id="IPR005788">
    <property type="entry name" value="PDI_thioredoxin-like_dom"/>
</dbReference>
<feature type="signal peptide" evidence="12">
    <location>
        <begin position="1"/>
        <end position="45"/>
    </location>
</feature>
<keyword evidence="6" id="KW-0677">Repeat</keyword>
<dbReference type="InterPro" id="IPR013766">
    <property type="entry name" value="Thioredoxin_domain"/>
</dbReference>
<name>A0AA35RKJ0_GEOBA</name>
<dbReference type="PRINTS" id="PR00421">
    <property type="entry name" value="THIOREDOXIN"/>
</dbReference>
<evidence type="ECO:0000256" key="6">
    <source>
        <dbReference type="ARBA" id="ARBA00022737"/>
    </source>
</evidence>
<comment type="catalytic activity">
    <reaction evidence="1">
        <text>Catalyzes the rearrangement of -S-S- bonds in proteins.</text>
        <dbReference type="EC" id="5.3.4.1"/>
    </reaction>
</comment>
<evidence type="ECO:0000256" key="7">
    <source>
        <dbReference type="ARBA" id="ARBA00022824"/>
    </source>
</evidence>
<keyword evidence="5 12" id="KW-0732">Signal</keyword>
<evidence type="ECO:0000256" key="4">
    <source>
        <dbReference type="ARBA" id="ARBA00012723"/>
    </source>
</evidence>
<comment type="subcellular location">
    <subcellularLocation>
        <location evidence="2">Endoplasmic reticulum lumen</location>
    </subcellularLocation>
</comment>
<dbReference type="FunFam" id="3.40.30.10:FF:000017">
    <property type="entry name" value="Protein disulfide-isomerase A4"/>
    <property type="match status" value="1"/>
</dbReference>
<evidence type="ECO:0000256" key="9">
    <source>
        <dbReference type="ARBA" id="ARBA00023235"/>
    </source>
</evidence>
<keyword evidence="9" id="KW-0413">Isomerase</keyword>
<dbReference type="InterPro" id="IPR017937">
    <property type="entry name" value="Thioredoxin_CS"/>
</dbReference>
<dbReference type="SUPFAM" id="SSF52833">
    <property type="entry name" value="Thioredoxin-like"/>
    <property type="match status" value="2"/>
</dbReference>
<evidence type="ECO:0000256" key="2">
    <source>
        <dbReference type="ARBA" id="ARBA00004319"/>
    </source>
</evidence>
<dbReference type="PROSITE" id="PS51352">
    <property type="entry name" value="THIOREDOXIN_2"/>
    <property type="match status" value="1"/>
</dbReference>
<dbReference type="GO" id="GO:0005788">
    <property type="term" value="C:endoplasmic reticulum lumen"/>
    <property type="evidence" value="ECO:0007669"/>
    <property type="project" value="UniProtKB-SubCell"/>
</dbReference>
<keyword evidence="8" id="KW-1015">Disulfide bond</keyword>
<comment type="similarity">
    <text evidence="3 11">Belongs to the protein disulfide isomerase family.</text>
</comment>
<dbReference type="InterPro" id="IPR036249">
    <property type="entry name" value="Thioredoxin-like_sf"/>
</dbReference>
<organism evidence="14 15">
    <name type="scientific">Geodia barretti</name>
    <name type="common">Barrett's horny sponge</name>
    <dbReference type="NCBI Taxonomy" id="519541"/>
    <lineage>
        <taxon>Eukaryota</taxon>
        <taxon>Metazoa</taxon>
        <taxon>Porifera</taxon>
        <taxon>Demospongiae</taxon>
        <taxon>Heteroscleromorpha</taxon>
        <taxon>Tetractinellida</taxon>
        <taxon>Astrophorina</taxon>
        <taxon>Geodiidae</taxon>
        <taxon>Geodia</taxon>
    </lineage>
</organism>
<keyword evidence="15" id="KW-1185">Reference proteome</keyword>
<accession>A0AA35RKJ0</accession>
<feature type="chain" id="PRO_5041407333" description="protein disulfide-isomerase" evidence="12">
    <location>
        <begin position="46"/>
        <end position="354"/>
    </location>
</feature>
<sequence>MRKCGVHVHPRVLIGVSIVDRQMASGVCWSVLLVLLLAVADKARAQDSDVIELDSANFDDEIADRDIVLVEFYAPWCGHCKRLAPEYEAAATELTLEDQPIPLGKVDCPANSDLCGRFGVTGYPTLKIFRGGEFSADYAGPRTSDGIVSYMKKQGGPSSREFKDVDGLKDFLKHSEHSIVGFFTDSSGKLAKTFKTLADGLRESFRFAHSTSEAVLAEFGYTDHVVIFQPPQLHTKLEENVVVYDGAESLLISNHLSRPDSWAWLVYVIRTTDNSLMLRVPWLLSTTTLTTNTILKAVTTGGTGSSRLPRILWERLTLLFPVRQQWEASCSSLGLGLTRRSGWVFLTVRVASMP</sequence>
<dbReference type="Pfam" id="PF00085">
    <property type="entry name" value="Thioredoxin"/>
    <property type="match status" value="1"/>
</dbReference>
<dbReference type="EC" id="5.3.4.1" evidence="4"/>
<evidence type="ECO:0000256" key="1">
    <source>
        <dbReference type="ARBA" id="ARBA00001182"/>
    </source>
</evidence>
<dbReference type="PANTHER" id="PTHR18929">
    <property type="entry name" value="PROTEIN DISULFIDE ISOMERASE"/>
    <property type="match status" value="1"/>
</dbReference>
<dbReference type="PROSITE" id="PS00194">
    <property type="entry name" value="THIOREDOXIN_1"/>
    <property type="match status" value="1"/>
</dbReference>
<feature type="domain" description="Thioredoxin" evidence="13">
    <location>
        <begin position="32"/>
        <end position="156"/>
    </location>
</feature>
<evidence type="ECO:0000256" key="5">
    <source>
        <dbReference type="ARBA" id="ARBA00022729"/>
    </source>
</evidence>
<gene>
    <name evidence="14" type="ORF">GBAR_LOCUS8417</name>
</gene>